<sequence>MKTKIKWFKEVLELEPGSKVFFPLARLYYEDGNMDEAEETLLQGLERNPDHLEARFLLVEILANQEQRERAVDEVGTITGMLSRYPSFWKVWAESAAPTSKDSAMALSFLAANFQGAPISWSQVIEKGLDALFQGNGDAKATPQPVSDANKTKPQEMSAEDEACDGEANLRTRTMADLLADQGDYQGALDIYEELVSKCGPDENGELDALIEQMHGKLNKGAGSQIEVADSDTLQETVANFIDELTVGVDDTDESELMPEEPEYHEPATVEEAVAANMPGKEQLLETLDALAERLEARSAL</sequence>
<organism evidence="3 4">
    <name type="scientific">Desulfovibrio ferrophilus</name>
    <dbReference type="NCBI Taxonomy" id="241368"/>
    <lineage>
        <taxon>Bacteria</taxon>
        <taxon>Pseudomonadati</taxon>
        <taxon>Thermodesulfobacteriota</taxon>
        <taxon>Desulfovibrionia</taxon>
        <taxon>Desulfovibrionales</taxon>
        <taxon>Desulfovibrionaceae</taxon>
        <taxon>Desulfovibrio</taxon>
    </lineage>
</organism>
<dbReference type="Pfam" id="PF13432">
    <property type="entry name" value="TPR_16"/>
    <property type="match status" value="1"/>
</dbReference>
<dbReference type="Proteomes" id="UP000269883">
    <property type="component" value="Chromosome"/>
</dbReference>
<dbReference type="InterPro" id="IPR019734">
    <property type="entry name" value="TPR_rpt"/>
</dbReference>
<name>A0A2Z6AX42_9BACT</name>
<protein>
    <recommendedName>
        <fullName evidence="5">Tetratricopeptide repeat protein</fullName>
    </recommendedName>
</protein>
<dbReference type="Gene3D" id="1.25.40.10">
    <property type="entry name" value="Tetratricopeptide repeat domain"/>
    <property type="match status" value="1"/>
</dbReference>
<dbReference type="EMBL" id="AP017378">
    <property type="protein sequence ID" value="BBD07801.1"/>
    <property type="molecule type" value="Genomic_DNA"/>
</dbReference>
<gene>
    <name evidence="3" type="ORF">DFE_1075</name>
</gene>
<evidence type="ECO:0000313" key="3">
    <source>
        <dbReference type="EMBL" id="BBD07801.1"/>
    </source>
</evidence>
<evidence type="ECO:0000256" key="2">
    <source>
        <dbReference type="SAM" id="MobiDB-lite"/>
    </source>
</evidence>
<feature type="region of interest" description="Disordered" evidence="2">
    <location>
        <begin position="136"/>
        <end position="166"/>
    </location>
</feature>
<keyword evidence="4" id="KW-1185">Reference proteome</keyword>
<proteinExistence type="predicted"/>
<keyword evidence="1" id="KW-0802">TPR repeat</keyword>
<evidence type="ECO:0008006" key="5">
    <source>
        <dbReference type="Google" id="ProtNLM"/>
    </source>
</evidence>
<evidence type="ECO:0000256" key="1">
    <source>
        <dbReference type="PROSITE-ProRule" id="PRU00339"/>
    </source>
</evidence>
<dbReference type="KEGG" id="dfl:DFE_1075"/>
<dbReference type="InterPro" id="IPR011990">
    <property type="entry name" value="TPR-like_helical_dom_sf"/>
</dbReference>
<dbReference type="RefSeq" id="WP_172961644.1">
    <property type="nucleotide sequence ID" value="NZ_AP017378.1"/>
</dbReference>
<accession>A0A2Z6AX42</accession>
<feature type="repeat" description="TPR" evidence="1">
    <location>
        <begin position="18"/>
        <end position="51"/>
    </location>
</feature>
<dbReference type="SUPFAM" id="SSF48452">
    <property type="entry name" value="TPR-like"/>
    <property type="match status" value="1"/>
</dbReference>
<dbReference type="PROSITE" id="PS50005">
    <property type="entry name" value="TPR"/>
    <property type="match status" value="1"/>
</dbReference>
<reference evidence="3 4" key="1">
    <citation type="journal article" date="2018" name="Sci. Adv.">
        <title>Multi-heme cytochromes provide a pathway for survival in energy-limited environments.</title>
        <authorList>
            <person name="Deng X."/>
            <person name="Dohmae N."/>
            <person name="Nealson K.H."/>
            <person name="Hashimoto K."/>
            <person name="Okamoto A."/>
        </authorList>
    </citation>
    <scope>NUCLEOTIDE SEQUENCE [LARGE SCALE GENOMIC DNA]</scope>
    <source>
        <strain evidence="3 4">IS5</strain>
    </source>
</reference>
<evidence type="ECO:0000313" key="4">
    <source>
        <dbReference type="Proteomes" id="UP000269883"/>
    </source>
</evidence>
<dbReference type="AlphaFoldDB" id="A0A2Z6AX42"/>